<evidence type="ECO:0000259" key="2">
    <source>
        <dbReference type="PROSITE" id="PS50853"/>
    </source>
</evidence>
<dbReference type="InterPro" id="IPR003961">
    <property type="entry name" value="FN3_dom"/>
</dbReference>
<organism evidence="3">
    <name type="scientific">Schistosoma haematobium</name>
    <name type="common">Blood fluke</name>
    <dbReference type="NCBI Taxonomy" id="6185"/>
    <lineage>
        <taxon>Eukaryota</taxon>
        <taxon>Metazoa</taxon>
        <taxon>Spiralia</taxon>
        <taxon>Lophotrochozoa</taxon>
        <taxon>Platyhelminthes</taxon>
        <taxon>Trematoda</taxon>
        <taxon>Digenea</taxon>
        <taxon>Strigeidida</taxon>
        <taxon>Schistosomatoidea</taxon>
        <taxon>Schistosomatidae</taxon>
        <taxon>Schistosoma</taxon>
    </lineage>
</organism>
<name>A0A095AXM5_SCHHA</name>
<sequence>MSSDCCTHTTLTTSTTAAYTNTDSIVYTANSHITNTTFASDSNGRATTSSSLNAFSPHFSYPQATFPFHRRRRGGGISGGGVIGVNVAGGGNKSYSGFRPHRSAGFGFNKYSQNSARNQPSTTGSSKSHSEHYSQYQQHNCSLQNGSSHINHYHQSHHSSSIYQPHSHYHQCHRAPVVAQDVDIDSEIEIENKPTGDTSVCSPLPINVLLPTVQTPTDYCSPSNCLLNSQCYSHHHLQQQQLEQPMDSYDVYLSNSNNNVNTNGPGANENDTETNTNGHHADYNLNNEWNTQEKIIHNIISDILSPQISEVKCDSALIQLTFPQNLILSSVADVESSSASSPATSTSITTITTSTNYIPTNPSILTTNTTTATTNNSTATILSVGSCQSLQSLLSESSNNNNNNGKLFKVASSPSKNHLRDKCKPSSTTIKGDNCKSDLIHSNINYDNIVNDNVHELDDSTNNISTIIKTATTTSSNNDISNNDDSQRYQITIDLDTLRFELYLAEKGNTINFKCVFIGEATYISLQDLRPGTNYYVKFLYNSLLTFNVLGVCCNYSGIRGEFSPIAHFMTLPSKPNPPRTIQIICQTRNSLHIKWGPGIDNGSRITSYKLEYAQVLTNSSELGLDKNTSLYYVLKHDLSHAELTLFRQPSNENLGSIRLNHVGIETNIAG</sequence>
<dbReference type="EMBL" id="KL251202">
    <property type="protein sequence ID" value="KGB39431.1"/>
    <property type="molecule type" value="Genomic_DNA"/>
</dbReference>
<evidence type="ECO:0000313" key="3">
    <source>
        <dbReference type="EMBL" id="KGB39431.1"/>
    </source>
</evidence>
<dbReference type="PROSITE" id="PS50853">
    <property type="entry name" value="FN3"/>
    <property type="match status" value="1"/>
</dbReference>
<feature type="region of interest" description="Disordered" evidence="1">
    <location>
        <begin position="106"/>
        <end position="164"/>
    </location>
</feature>
<accession>A0A095AXM5</accession>
<dbReference type="InterPro" id="IPR036116">
    <property type="entry name" value="FN3_sf"/>
</dbReference>
<proteinExistence type="predicted"/>
<dbReference type="CDD" id="cd00063">
    <property type="entry name" value="FN3"/>
    <property type="match status" value="1"/>
</dbReference>
<feature type="domain" description="Fibronectin type-III" evidence="2">
    <location>
        <begin position="578"/>
        <end position="670"/>
    </location>
</feature>
<feature type="compositionally biased region" description="Polar residues" evidence="1">
    <location>
        <begin position="110"/>
        <end position="146"/>
    </location>
</feature>
<dbReference type="AlphaFoldDB" id="A0A095AXM5"/>
<dbReference type="Gene3D" id="2.60.40.10">
    <property type="entry name" value="Immunoglobulins"/>
    <property type="match status" value="2"/>
</dbReference>
<evidence type="ECO:0000256" key="1">
    <source>
        <dbReference type="SAM" id="MobiDB-lite"/>
    </source>
</evidence>
<feature type="compositionally biased region" description="Low complexity" evidence="1">
    <location>
        <begin position="258"/>
        <end position="269"/>
    </location>
</feature>
<dbReference type="InterPro" id="IPR013783">
    <property type="entry name" value="Ig-like_fold"/>
</dbReference>
<feature type="region of interest" description="Disordered" evidence="1">
    <location>
        <begin position="258"/>
        <end position="278"/>
    </location>
</feature>
<reference evidence="3" key="1">
    <citation type="journal article" date="2012" name="Nat. Genet.">
        <title>Whole-genome sequence of Schistosoma haematobium.</title>
        <authorList>
            <person name="Young N.D."/>
            <person name="Jex A.R."/>
            <person name="Li B."/>
            <person name="Liu S."/>
            <person name="Yang L."/>
            <person name="Xiong Z."/>
            <person name="Li Y."/>
            <person name="Cantacessi C."/>
            <person name="Hall R.S."/>
            <person name="Xu X."/>
            <person name="Chen F."/>
            <person name="Wu X."/>
            <person name="Zerlotini A."/>
            <person name="Oliveira G."/>
            <person name="Hofmann A."/>
            <person name="Zhang G."/>
            <person name="Fang X."/>
            <person name="Kang Y."/>
            <person name="Campbell B.E."/>
            <person name="Loukas A."/>
            <person name="Ranganathan S."/>
            <person name="Rollinson D."/>
            <person name="Rinaldi G."/>
            <person name="Brindley P.J."/>
            <person name="Yang H."/>
            <person name="Wang J."/>
            <person name="Wang J."/>
            <person name="Gasser R.B."/>
        </authorList>
    </citation>
    <scope>NUCLEOTIDE SEQUENCE [LARGE SCALE GENOMIC DNA]</scope>
</reference>
<dbReference type="SUPFAM" id="SSF49265">
    <property type="entry name" value="Fibronectin type III"/>
    <property type="match status" value="1"/>
</dbReference>
<gene>
    <name evidence="3" type="ORF">MS3_07860</name>
</gene>
<dbReference type="STRING" id="6185.A0A095AXM5"/>
<protein>
    <submittedName>
        <fullName evidence="3">Fibronectin type-III domain-containing protein 3A</fullName>
    </submittedName>
</protein>